<dbReference type="EMBL" id="CACVKT020006158">
    <property type="protein sequence ID" value="CAC5400058.1"/>
    <property type="molecule type" value="Genomic_DNA"/>
</dbReference>
<evidence type="ECO:0000313" key="2">
    <source>
        <dbReference type="Proteomes" id="UP000507470"/>
    </source>
</evidence>
<organism evidence="1 2">
    <name type="scientific">Mytilus coruscus</name>
    <name type="common">Sea mussel</name>
    <dbReference type="NCBI Taxonomy" id="42192"/>
    <lineage>
        <taxon>Eukaryota</taxon>
        <taxon>Metazoa</taxon>
        <taxon>Spiralia</taxon>
        <taxon>Lophotrochozoa</taxon>
        <taxon>Mollusca</taxon>
        <taxon>Bivalvia</taxon>
        <taxon>Autobranchia</taxon>
        <taxon>Pteriomorphia</taxon>
        <taxon>Mytilida</taxon>
        <taxon>Mytiloidea</taxon>
        <taxon>Mytilidae</taxon>
        <taxon>Mytilinae</taxon>
        <taxon>Mytilus</taxon>
    </lineage>
</organism>
<dbReference type="AlphaFoldDB" id="A0A6J8CU15"/>
<gene>
    <name evidence="1" type="ORF">MCOR_34275</name>
</gene>
<sequence>MYLLIFADFSSFYFQVITSIWFCVVANAYDKIGKEIDDYSAKNRGQTNVQFAAGLFNLLAIKYYRRHWIVIAYNPIWGFDNHTVRVSGYIRFRKHGRNILVASVDHRKPVMNLARAETEMKKVSMTYRVGNWFTGYWNYRQKARKIYDSLDKTGASLVSVIRCNAHVAVHAHSNRLKYVKRCPDYYFLVMWG</sequence>
<dbReference type="OrthoDB" id="6060659at2759"/>
<keyword evidence="2" id="KW-1185">Reference proteome</keyword>
<proteinExistence type="predicted"/>
<name>A0A6J8CU15_MYTCO</name>
<evidence type="ECO:0000313" key="1">
    <source>
        <dbReference type="EMBL" id="CAC5400058.1"/>
    </source>
</evidence>
<protein>
    <submittedName>
        <fullName evidence="1">Uncharacterized protein</fullName>
    </submittedName>
</protein>
<reference evidence="1 2" key="1">
    <citation type="submission" date="2020-06" db="EMBL/GenBank/DDBJ databases">
        <authorList>
            <person name="Li R."/>
            <person name="Bekaert M."/>
        </authorList>
    </citation>
    <scope>NUCLEOTIDE SEQUENCE [LARGE SCALE GENOMIC DNA]</scope>
    <source>
        <strain evidence="2">wild</strain>
    </source>
</reference>
<dbReference type="Proteomes" id="UP000507470">
    <property type="component" value="Unassembled WGS sequence"/>
</dbReference>
<accession>A0A6J8CU15</accession>